<evidence type="ECO:0000313" key="1">
    <source>
        <dbReference type="EMBL" id="GAL57023.1"/>
    </source>
</evidence>
<comment type="caution">
    <text evidence="1">The sequence shown here is derived from an EMBL/GenBank/DDBJ whole genome shotgun (WGS) entry which is preliminary data.</text>
</comment>
<organism evidence="1 2">
    <name type="scientific">Pseudescherichia vulneris NBRC 102420</name>
    <dbReference type="NCBI Taxonomy" id="1115515"/>
    <lineage>
        <taxon>Bacteria</taxon>
        <taxon>Pseudomonadati</taxon>
        <taxon>Pseudomonadota</taxon>
        <taxon>Gammaproteobacteria</taxon>
        <taxon>Enterobacterales</taxon>
        <taxon>Enterobacteriaceae</taxon>
        <taxon>Pseudescherichia</taxon>
    </lineage>
</organism>
<accession>A0A090UYW4</accession>
<sequence length="76" mass="8231">MRAEVATESVFLNITSITDQYIEGIMVSDAGLSAVCAGAARNDRVNIIEPGQANSYLVMLPAKFIGAERSVRLRRC</sequence>
<dbReference type="EMBL" id="BBMZ01000004">
    <property type="protein sequence ID" value="GAL57023.1"/>
    <property type="molecule type" value="Genomic_DNA"/>
</dbReference>
<dbReference type="Proteomes" id="UP000029462">
    <property type="component" value="Unassembled WGS sequence"/>
</dbReference>
<protein>
    <submittedName>
        <fullName evidence="1">Uncharacterized protein</fullName>
    </submittedName>
</protein>
<name>A0A090UYW4_PSEVU</name>
<dbReference type="AlphaFoldDB" id="A0A090UYW4"/>
<gene>
    <name evidence="1" type="ORF">EV102420_04_00110</name>
</gene>
<keyword evidence="2" id="KW-1185">Reference proteome</keyword>
<proteinExistence type="predicted"/>
<evidence type="ECO:0000313" key="2">
    <source>
        <dbReference type="Proteomes" id="UP000029462"/>
    </source>
</evidence>
<reference evidence="1 2" key="1">
    <citation type="submission" date="2014-09" db="EMBL/GenBank/DDBJ databases">
        <title>Whole genome shotgun sequence of Escherichia vulneris NBRC 102420.</title>
        <authorList>
            <person name="Yoshida Y."/>
            <person name="Hosoyama A."/>
            <person name="Tsuchikane K."/>
            <person name="Ohji S."/>
            <person name="Ichikawa N."/>
            <person name="Kimura A."/>
            <person name="Yamazoe A."/>
            <person name="Ezaki T."/>
            <person name="Fujita N."/>
        </authorList>
    </citation>
    <scope>NUCLEOTIDE SEQUENCE [LARGE SCALE GENOMIC DNA]</scope>
    <source>
        <strain evidence="1 2">NBRC 102420</strain>
    </source>
</reference>